<evidence type="ECO:0000256" key="1">
    <source>
        <dbReference type="SAM" id="SignalP"/>
    </source>
</evidence>
<dbReference type="AlphaFoldDB" id="A0AAJ2K061"/>
<keyword evidence="3" id="KW-1185">Reference proteome</keyword>
<name>A0AAJ2K061_9BACL</name>
<proteinExistence type="predicted"/>
<organism evidence="2 3">
    <name type="scientific">Paenibacillus suaedae</name>
    <dbReference type="NCBI Taxonomy" id="3077233"/>
    <lineage>
        <taxon>Bacteria</taxon>
        <taxon>Bacillati</taxon>
        <taxon>Bacillota</taxon>
        <taxon>Bacilli</taxon>
        <taxon>Bacillales</taxon>
        <taxon>Paenibacillaceae</taxon>
        <taxon>Paenibacillus</taxon>
    </lineage>
</organism>
<accession>A0AAJ2K061</accession>
<gene>
    <name evidence="2" type="ORF">RQP50_23180</name>
</gene>
<feature type="chain" id="PRO_5042473813" evidence="1">
    <location>
        <begin position="22"/>
        <end position="41"/>
    </location>
</feature>
<evidence type="ECO:0000313" key="3">
    <source>
        <dbReference type="Proteomes" id="UP001250538"/>
    </source>
</evidence>
<protein>
    <submittedName>
        <fullName evidence="2">Uncharacterized protein</fullName>
    </submittedName>
</protein>
<dbReference type="Proteomes" id="UP001250538">
    <property type="component" value="Unassembled WGS sequence"/>
</dbReference>
<feature type="signal peptide" evidence="1">
    <location>
        <begin position="1"/>
        <end position="21"/>
    </location>
</feature>
<reference evidence="3" key="1">
    <citation type="submission" date="2023-09" db="EMBL/GenBank/DDBJ databases">
        <title>Paenibacillus sp. chi10 Genome sequencing and assembly.</title>
        <authorList>
            <person name="Kim I."/>
        </authorList>
    </citation>
    <scope>NUCLEOTIDE SEQUENCE [LARGE SCALE GENOMIC DNA]</scope>
    <source>
        <strain evidence="3">chi10</strain>
    </source>
</reference>
<evidence type="ECO:0000313" key="2">
    <source>
        <dbReference type="EMBL" id="MDT8979146.1"/>
    </source>
</evidence>
<dbReference type="EMBL" id="JAVYAA010000007">
    <property type="protein sequence ID" value="MDT8979146.1"/>
    <property type="molecule type" value="Genomic_DNA"/>
</dbReference>
<keyword evidence="1" id="KW-0732">Signal</keyword>
<comment type="caution">
    <text evidence="2">The sequence shown here is derived from an EMBL/GenBank/DDBJ whole genome shotgun (WGS) entry which is preliminary data.</text>
</comment>
<sequence>MNLKKAILATMIVSSMFVTLAGPTFVGAEAAGTNIGQQYPS</sequence>
<dbReference type="RefSeq" id="WP_315746893.1">
    <property type="nucleotide sequence ID" value="NZ_JAVYAA010000007.1"/>
</dbReference>